<evidence type="ECO:0000259" key="1">
    <source>
        <dbReference type="Pfam" id="PF03478"/>
    </source>
</evidence>
<evidence type="ECO:0000313" key="3">
    <source>
        <dbReference type="Proteomes" id="UP000032180"/>
    </source>
</evidence>
<dbReference type="AlphaFoldDB" id="A0A0D9X3Z8"/>
<accession>A0A0D9X3Z8</accession>
<dbReference type="InterPro" id="IPR005174">
    <property type="entry name" value="KIB1-4_b-propeller"/>
</dbReference>
<dbReference type="PANTHER" id="PTHR34708">
    <property type="entry name" value="OS07G0440000 PROTEIN"/>
    <property type="match status" value="1"/>
</dbReference>
<sequence length="366" mass="40813">MSSRSNPTSASGAVSAAWRAALRPPPPSLLLTHHHRSTFSISAWSLSSSSFVRSTVLNQSVPTVVTLHHPSICVGSGDGWVAVSGLDLAGLMNPLTGEEIPFQFKFFPKKKKEKQMKLFKVVFAPNPTASDFTAAVITGGARVTYTINGNNGWIEVNCPCLDDEVDGIADVVYREKCGEKMVYCLMRSGGTHVLLLRHQKPATFQPLLDKPNTVFYPNAAFAPPYNTIRSHVKVKNLVLCDDGSFYQIWRSEDICTLALPLPGGGEYHVEEDQIFVLKYYPCRRPYWVEVKDLGGYSFFVGKNNVVALRVEDDGGMMMLRSNCVYWIKRFEDRAKVLDVKTGKSMQCFPDAKLHSAICWYNLRDTL</sequence>
<dbReference type="Proteomes" id="UP000032180">
    <property type="component" value="Chromosome 8"/>
</dbReference>
<organism evidence="2 3">
    <name type="scientific">Leersia perrieri</name>
    <dbReference type="NCBI Taxonomy" id="77586"/>
    <lineage>
        <taxon>Eukaryota</taxon>
        <taxon>Viridiplantae</taxon>
        <taxon>Streptophyta</taxon>
        <taxon>Embryophyta</taxon>
        <taxon>Tracheophyta</taxon>
        <taxon>Spermatophyta</taxon>
        <taxon>Magnoliopsida</taxon>
        <taxon>Liliopsida</taxon>
        <taxon>Poales</taxon>
        <taxon>Poaceae</taxon>
        <taxon>BOP clade</taxon>
        <taxon>Oryzoideae</taxon>
        <taxon>Oryzeae</taxon>
        <taxon>Oryzinae</taxon>
        <taxon>Leersia</taxon>
    </lineage>
</organism>
<dbReference type="Pfam" id="PF03478">
    <property type="entry name" value="Beta-prop_KIB1-4"/>
    <property type="match status" value="1"/>
</dbReference>
<dbReference type="Gramene" id="LPERR08G01820.1">
    <property type="protein sequence ID" value="LPERR08G01820.1"/>
    <property type="gene ID" value="LPERR08G01820"/>
</dbReference>
<dbReference type="eggNOG" id="ENOG502SVJV">
    <property type="taxonomic scope" value="Eukaryota"/>
</dbReference>
<evidence type="ECO:0000313" key="2">
    <source>
        <dbReference type="EnsemblPlants" id="LPERR08G01820.1"/>
    </source>
</evidence>
<reference evidence="2 3" key="1">
    <citation type="submission" date="2012-08" db="EMBL/GenBank/DDBJ databases">
        <title>Oryza genome evolution.</title>
        <authorList>
            <person name="Wing R.A."/>
        </authorList>
    </citation>
    <scope>NUCLEOTIDE SEQUENCE</scope>
</reference>
<dbReference type="EnsemblPlants" id="LPERR08G01820.1">
    <property type="protein sequence ID" value="LPERR08G01820.1"/>
    <property type="gene ID" value="LPERR08G01820"/>
</dbReference>
<reference evidence="3" key="2">
    <citation type="submission" date="2013-12" db="EMBL/GenBank/DDBJ databases">
        <authorList>
            <person name="Yu Y."/>
            <person name="Lee S."/>
            <person name="de Baynast K."/>
            <person name="Wissotski M."/>
            <person name="Liu L."/>
            <person name="Talag J."/>
            <person name="Goicoechea J."/>
            <person name="Angelova A."/>
            <person name="Jetty R."/>
            <person name="Kudrna D."/>
            <person name="Golser W."/>
            <person name="Rivera L."/>
            <person name="Zhang J."/>
            <person name="Wing R."/>
        </authorList>
    </citation>
    <scope>NUCLEOTIDE SEQUENCE</scope>
</reference>
<keyword evidence="3" id="KW-1185">Reference proteome</keyword>
<dbReference type="HOGENOM" id="CLU_041219_1_0_1"/>
<reference evidence="2" key="3">
    <citation type="submission" date="2015-04" db="UniProtKB">
        <authorList>
            <consortium name="EnsemblPlants"/>
        </authorList>
    </citation>
    <scope>IDENTIFICATION</scope>
</reference>
<feature type="domain" description="KIB1-4 beta-propeller" evidence="1">
    <location>
        <begin position="69"/>
        <end position="335"/>
    </location>
</feature>
<protein>
    <recommendedName>
        <fullName evidence="1">KIB1-4 beta-propeller domain-containing protein</fullName>
    </recommendedName>
</protein>
<dbReference type="PANTHER" id="PTHR34708:SF1">
    <property type="entry name" value="OS08G0126400 PROTEIN"/>
    <property type="match status" value="1"/>
</dbReference>
<name>A0A0D9X3Z8_9ORYZ</name>
<proteinExistence type="predicted"/>